<dbReference type="PANTHER" id="PTHR23037">
    <property type="entry name" value="CYTOKINE RECEPTOR"/>
    <property type="match status" value="1"/>
</dbReference>
<keyword evidence="3 10" id="KW-0732">Signal</keyword>
<dbReference type="VEuPathDB" id="HostDB:LOC118657306"/>
<dbReference type="Pfam" id="PF09240">
    <property type="entry name" value="IL6Ra-bind"/>
    <property type="match status" value="1"/>
</dbReference>
<evidence type="ECO:0000313" key="12">
    <source>
        <dbReference type="EMBL" id="KAF6267846.1"/>
    </source>
</evidence>
<comment type="subcellular location">
    <subcellularLocation>
        <location evidence="1">Membrane</location>
        <topology evidence="1">Single-pass type I membrane protein</topology>
    </subcellularLocation>
</comment>
<dbReference type="GO" id="GO:0004896">
    <property type="term" value="F:cytokine receptor activity"/>
    <property type="evidence" value="ECO:0007669"/>
    <property type="project" value="InterPro"/>
</dbReference>
<dbReference type="EMBL" id="JABWUV010000050">
    <property type="protein sequence ID" value="KAF6267846.1"/>
    <property type="molecule type" value="Genomic_DNA"/>
</dbReference>
<evidence type="ECO:0000256" key="1">
    <source>
        <dbReference type="ARBA" id="ARBA00004479"/>
    </source>
</evidence>
<evidence type="ECO:0000256" key="9">
    <source>
        <dbReference type="SAM" id="Phobius"/>
    </source>
</evidence>
<keyword evidence="13" id="KW-1185">Reference proteome</keyword>
<dbReference type="InterPro" id="IPR040907">
    <property type="entry name" value="IL3Ra_N"/>
</dbReference>
<feature type="region of interest" description="Disordered" evidence="8">
    <location>
        <begin position="56"/>
        <end position="75"/>
    </location>
</feature>
<keyword evidence="6 12" id="KW-0675">Receptor</keyword>
<evidence type="ECO:0000259" key="11">
    <source>
        <dbReference type="PROSITE" id="PS50853"/>
    </source>
</evidence>
<dbReference type="InterPro" id="IPR013783">
    <property type="entry name" value="Ig-like_fold"/>
</dbReference>
<protein>
    <submittedName>
        <fullName evidence="12">Colony stimulating factor 2 receptor subunit alpha</fullName>
    </submittedName>
</protein>
<dbReference type="Pfam" id="PF18611">
    <property type="entry name" value="IL3Ra_N"/>
    <property type="match status" value="1"/>
</dbReference>
<evidence type="ECO:0000256" key="2">
    <source>
        <dbReference type="ARBA" id="ARBA00022692"/>
    </source>
</evidence>
<organism evidence="12 13">
    <name type="scientific">Myotis myotis</name>
    <name type="common">Greater mouse-eared bat</name>
    <name type="synonym">Vespertilio myotis</name>
    <dbReference type="NCBI Taxonomy" id="51298"/>
    <lineage>
        <taxon>Eukaryota</taxon>
        <taxon>Metazoa</taxon>
        <taxon>Chordata</taxon>
        <taxon>Craniata</taxon>
        <taxon>Vertebrata</taxon>
        <taxon>Euteleostomi</taxon>
        <taxon>Mammalia</taxon>
        <taxon>Eutheria</taxon>
        <taxon>Laurasiatheria</taxon>
        <taxon>Chiroptera</taxon>
        <taxon>Yangochiroptera</taxon>
        <taxon>Vespertilionidae</taxon>
        <taxon>Myotis</taxon>
    </lineage>
</organism>
<dbReference type="InterPro" id="IPR003961">
    <property type="entry name" value="FN3_dom"/>
</dbReference>
<dbReference type="InterPro" id="IPR003532">
    <property type="entry name" value="Short_hematopoietin_rcpt_2_CS"/>
</dbReference>
<dbReference type="OrthoDB" id="9835959at2759"/>
<dbReference type="GO" id="GO:0009897">
    <property type="term" value="C:external side of plasma membrane"/>
    <property type="evidence" value="ECO:0007669"/>
    <property type="project" value="TreeGrafter"/>
</dbReference>
<proteinExistence type="predicted"/>
<evidence type="ECO:0000256" key="10">
    <source>
        <dbReference type="SAM" id="SignalP"/>
    </source>
</evidence>
<keyword evidence="4 9" id="KW-1133">Transmembrane helix</keyword>
<comment type="caution">
    <text evidence="12">The sequence shown here is derived from an EMBL/GenBank/DDBJ whole genome shotgun (WGS) entry which is preliminary data.</text>
</comment>
<keyword evidence="2 9" id="KW-0812">Transmembrane</keyword>
<dbReference type="AlphaFoldDB" id="A0A7J7QVI0"/>
<gene>
    <name evidence="12" type="ORF">mMyoMyo1_003389</name>
</gene>
<accession>A0A7J7QVI0</accession>
<evidence type="ECO:0000256" key="8">
    <source>
        <dbReference type="SAM" id="MobiDB-lite"/>
    </source>
</evidence>
<feature type="transmembrane region" description="Helical" evidence="9">
    <location>
        <begin position="331"/>
        <end position="351"/>
    </location>
</feature>
<dbReference type="PROSITE" id="PS01356">
    <property type="entry name" value="HEMATOPO_REC_S_F2"/>
    <property type="match status" value="1"/>
</dbReference>
<keyword evidence="7" id="KW-0325">Glycoprotein</keyword>
<dbReference type="SUPFAM" id="SSF49265">
    <property type="entry name" value="Fibronectin type III"/>
    <property type="match status" value="2"/>
</dbReference>
<evidence type="ECO:0000256" key="3">
    <source>
        <dbReference type="ARBA" id="ARBA00022729"/>
    </source>
</evidence>
<evidence type="ECO:0000256" key="4">
    <source>
        <dbReference type="ARBA" id="ARBA00022989"/>
    </source>
</evidence>
<evidence type="ECO:0000256" key="7">
    <source>
        <dbReference type="ARBA" id="ARBA00023180"/>
    </source>
</evidence>
<evidence type="ECO:0000256" key="5">
    <source>
        <dbReference type="ARBA" id="ARBA00023136"/>
    </source>
</evidence>
<evidence type="ECO:0000313" key="13">
    <source>
        <dbReference type="Proteomes" id="UP000527355"/>
    </source>
</evidence>
<dbReference type="InterPro" id="IPR036116">
    <property type="entry name" value="FN3_sf"/>
</dbReference>
<keyword evidence="5 9" id="KW-0472">Membrane</keyword>
<feature type="signal peptide" evidence="10">
    <location>
        <begin position="1"/>
        <end position="22"/>
    </location>
</feature>
<evidence type="ECO:0000256" key="6">
    <source>
        <dbReference type="ARBA" id="ARBA00023170"/>
    </source>
</evidence>
<name>A0A7J7QVI0_MYOMY</name>
<dbReference type="InterPro" id="IPR015321">
    <property type="entry name" value="TypeI_recpt_CBD"/>
</dbReference>
<feature type="chain" id="PRO_5029789227" evidence="10">
    <location>
        <begin position="23"/>
        <end position="437"/>
    </location>
</feature>
<dbReference type="PROSITE" id="PS50853">
    <property type="entry name" value="FN3"/>
    <property type="match status" value="1"/>
</dbReference>
<feature type="domain" description="Fibronectin type-III" evidence="11">
    <location>
        <begin position="225"/>
        <end position="323"/>
    </location>
</feature>
<dbReference type="Gene3D" id="2.60.40.10">
    <property type="entry name" value="Immunoglobulins"/>
    <property type="match status" value="2"/>
</dbReference>
<sequence length="437" mass="48401">MAPLLDLAGLLVLLSFAHRQDADLVTAEADGSPVEDMELDPGRKTLTWKNQRNVTEQECKVDTPPSSSTRQHPRVKGDGTYVCRFPNAVLHRGATLTVNGMADGTPFQSVLEFRNPGLEGSGAVNLSCLIYNLRHMNCSWIPGPTAPADVQYHLYGWTSRHEDEVECPRYVPDSGTRVGCRFDELVGSQLTDTYFFLVNGTSKEAAIEFTDFAPFKGIMIEKVDPPANLTVGGNGSHHVIQWDNPRLRFEASSRIFVYELDVQREGSSSKQDSVFLRGSEENVYLVPSSSMRAGHTVRARVRFRHSELWSDWTPILRFGLPDQDVGGFPGALLGMVVGVATLVITVLMFLCTRFSLRRKLFPPVPQVKREVTGTGEAFPEVAWDRVSRRPSLQEAEEILSVEEVRPLESGQGDPVYPALPQHLSAEGIGPECHPLDV</sequence>
<reference evidence="12 13" key="1">
    <citation type="journal article" date="2020" name="Nature">
        <title>Six reference-quality genomes reveal evolution of bat adaptations.</title>
        <authorList>
            <person name="Jebb D."/>
            <person name="Huang Z."/>
            <person name="Pippel M."/>
            <person name="Hughes G.M."/>
            <person name="Lavrichenko K."/>
            <person name="Devanna P."/>
            <person name="Winkler S."/>
            <person name="Jermiin L.S."/>
            <person name="Skirmuntt E.C."/>
            <person name="Katzourakis A."/>
            <person name="Burkitt-Gray L."/>
            <person name="Ray D.A."/>
            <person name="Sullivan K.A.M."/>
            <person name="Roscito J.G."/>
            <person name="Kirilenko B.M."/>
            <person name="Davalos L.M."/>
            <person name="Corthals A.P."/>
            <person name="Power M.L."/>
            <person name="Jones G."/>
            <person name="Ransome R.D."/>
            <person name="Dechmann D.K.N."/>
            <person name="Locatelli A.G."/>
            <person name="Puechmaille S.J."/>
            <person name="Fedrigo O."/>
            <person name="Jarvis E.D."/>
            <person name="Hiller M."/>
            <person name="Vernes S.C."/>
            <person name="Myers E.W."/>
            <person name="Teeling E.C."/>
        </authorList>
    </citation>
    <scope>NUCLEOTIDE SEQUENCE [LARGE SCALE GENOMIC DNA]</scope>
    <source>
        <strain evidence="12">MMyoMyo1</strain>
        <tissue evidence="12">Flight muscle</tissue>
    </source>
</reference>
<dbReference type="Proteomes" id="UP000527355">
    <property type="component" value="Unassembled WGS sequence"/>
</dbReference>
<dbReference type="PANTHER" id="PTHR23037:SF46">
    <property type="entry name" value="INTERLEUKIN 5 RECEPTOR SUBUNIT ALPHA"/>
    <property type="match status" value="1"/>
</dbReference>